<organism evidence="2 3">
    <name type="scientific">Priestia flexa</name>
    <dbReference type="NCBI Taxonomy" id="86664"/>
    <lineage>
        <taxon>Bacteria</taxon>
        <taxon>Bacillati</taxon>
        <taxon>Bacillota</taxon>
        <taxon>Bacilli</taxon>
        <taxon>Bacillales</taxon>
        <taxon>Bacillaceae</taxon>
        <taxon>Priestia</taxon>
    </lineage>
</organism>
<dbReference type="InterPro" id="IPR054224">
    <property type="entry name" value="DUF6944"/>
</dbReference>
<reference evidence="2" key="1">
    <citation type="submission" date="2020-12" db="EMBL/GenBank/DDBJ databases">
        <title>PHA producing bacteria isolated from mangrove.</title>
        <authorList>
            <person name="Zheng W."/>
            <person name="Yu S."/>
            <person name="Huang Y."/>
        </authorList>
    </citation>
    <scope>NUCLEOTIDE SEQUENCE</scope>
    <source>
        <strain evidence="2">GN22-4</strain>
    </source>
</reference>
<dbReference type="Pfam" id="PF22116">
    <property type="entry name" value="DUF6944"/>
    <property type="match status" value="1"/>
</dbReference>
<proteinExistence type="predicted"/>
<dbReference type="AlphaFoldDB" id="A0A8I1SLL5"/>
<protein>
    <submittedName>
        <fullName evidence="2">Uncharacterized protein</fullName>
    </submittedName>
</protein>
<dbReference type="EMBL" id="JAEMWV010000004">
    <property type="protein sequence ID" value="MBN8251882.1"/>
    <property type="molecule type" value="Genomic_DNA"/>
</dbReference>
<dbReference type="RefSeq" id="WP_206782558.1">
    <property type="nucleotide sequence ID" value="NZ_JAEMWV010000004.1"/>
</dbReference>
<evidence type="ECO:0000313" key="3">
    <source>
        <dbReference type="Proteomes" id="UP000664578"/>
    </source>
</evidence>
<feature type="transmembrane region" description="Helical" evidence="1">
    <location>
        <begin position="12"/>
        <end position="31"/>
    </location>
</feature>
<keyword evidence="1" id="KW-0472">Membrane</keyword>
<keyword evidence="1" id="KW-1133">Transmembrane helix</keyword>
<accession>A0A8I1SLL5</accession>
<gene>
    <name evidence="2" type="ORF">JF537_09840</name>
</gene>
<keyword evidence="1" id="KW-0812">Transmembrane</keyword>
<name>A0A8I1SLL5_9BACI</name>
<comment type="caution">
    <text evidence="2">The sequence shown here is derived from an EMBL/GenBank/DDBJ whole genome shotgun (WGS) entry which is preliminary data.</text>
</comment>
<dbReference type="Proteomes" id="UP000664578">
    <property type="component" value="Unassembled WGS sequence"/>
</dbReference>
<evidence type="ECO:0000313" key="2">
    <source>
        <dbReference type="EMBL" id="MBN8251882.1"/>
    </source>
</evidence>
<sequence>MDNGQLEVVGAAIAAIGTITAAVGSTPFWWLSEQAKYNLNLWGNLLQGTGNALEADGQGEISLEKIGNEIQAVGNSTIVAGLLLLEEGETQTRLTISGNLMQALGGAAALGDELKDDSNIGEVYSIVGNIMQIIGNSMQALGDGYDLRAEELEEATGTDNGSDEDNNKGEVLNVFGSWIQAGGSVLSFIGQVIEEEEE</sequence>
<evidence type="ECO:0000256" key="1">
    <source>
        <dbReference type="SAM" id="Phobius"/>
    </source>
</evidence>